<evidence type="ECO:0000313" key="2">
    <source>
        <dbReference type="EMBL" id="AWY11050.1"/>
    </source>
</evidence>
<evidence type="ECO:0000256" key="1">
    <source>
        <dbReference type="SAM" id="MobiDB-lite"/>
    </source>
</evidence>
<feature type="compositionally biased region" description="Polar residues" evidence="1">
    <location>
        <begin position="68"/>
        <end position="82"/>
    </location>
</feature>
<feature type="region of interest" description="Disordered" evidence="1">
    <location>
        <begin position="1"/>
        <end position="53"/>
    </location>
</feature>
<accession>A0A2Z4QKK4</accession>
<reference evidence="2" key="1">
    <citation type="submission" date="2018-05" db="EMBL/GenBank/DDBJ databases">
        <title>Lack of effect of Wolbachia wMel on the prevalence and abundance of the RNA virome of Drosophila melanogaster.</title>
        <authorList>
            <person name="Shi M."/>
            <person name="White V.L."/>
            <person name="Schlub T."/>
            <person name="Eden J.-S."/>
            <person name="Hoffmann A.A."/>
            <person name="Holmes E.C."/>
        </authorList>
    </citation>
    <scope>NUCLEOTIDE SEQUENCE</scope>
    <source>
        <strain evidence="2">COFminus18330</strain>
    </source>
</reference>
<dbReference type="EMBL" id="MH384272">
    <property type="protein sequence ID" value="AWY11050.1"/>
    <property type="molecule type" value="Genomic_RNA"/>
</dbReference>
<organism evidence="2">
    <name type="scientific">Galbut virus</name>
    <dbReference type="NCBI Taxonomy" id="1654579"/>
    <lineage>
        <taxon>Viruses</taxon>
    </lineage>
</organism>
<feature type="compositionally biased region" description="Polar residues" evidence="1">
    <location>
        <begin position="1"/>
        <end position="12"/>
    </location>
</feature>
<proteinExistence type="predicted"/>
<feature type="region of interest" description="Disordered" evidence="1">
    <location>
        <begin position="67"/>
        <end position="113"/>
    </location>
</feature>
<name>A0A2Z4QKK4_9VIRU</name>
<sequence length="496" mass="56474">MAFINNNGNANQRGIPAQQQQQRPQQRRPRPRDYERMLSYNQDRAGPSWAQQSMPIYEYERAMERFNRQQQPRPVQKSTGSRQQKKPADRGPEPKPTTVEQGQRDDPMYEGPCASTTASTTLFGHNLDYSGYVALIREFYINTTALNPRLPRELPFCMFQHAMFGALHARLVQIQYYENSDPLVQNFPNSVEVFGGKDYQIPKIIAEYLDSLTTGLTPTGEKIKINFPELSLPQGPVNEDPLRAAAPSGTFGIPTALNHNVYECYPSPFISRRLIERTLEVNRTTRDFGDWDPFPSGWLPRNSLVNGNLLGYYRPEQLQPDALSRLAECTFADDSTFLGRIAYSPSCVENTMLHLSRIKGIELVNFQFTGKTSTALFAFKENMQPVDNDIPISTLTAPIRSPYQLGAPLVNKAHFFGFKRKRSPKSAGVFVTVGGTPPDEWVNTRNYNFSLIAPFNPRRMMRDKPSLREEAHESLVEEGYMCVSLQAWLSRLRKKE</sequence>
<protein>
    <submittedName>
        <fullName evidence="2">Orf1</fullName>
    </submittedName>
</protein>